<dbReference type="Pfam" id="PF00005">
    <property type="entry name" value="ABC_tran"/>
    <property type="match status" value="1"/>
</dbReference>
<evidence type="ECO:0000313" key="5">
    <source>
        <dbReference type="EMBL" id="WEU40405.1"/>
    </source>
</evidence>
<evidence type="ECO:0000256" key="3">
    <source>
        <dbReference type="ARBA" id="ARBA00022840"/>
    </source>
</evidence>
<dbReference type="PANTHER" id="PTHR24220:SF86">
    <property type="entry name" value="ABC TRANSPORTER ABCH.1"/>
    <property type="match status" value="1"/>
</dbReference>
<reference evidence="5" key="1">
    <citation type="journal article" date="2017" name="Nature">
        <title>Asgard archaea illuminate the origin of eukaryotic cellular complexity.</title>
        <authorList>
            <person name="Zaremba-Niedzwiedzka K."/>
            <person name="Caceres E.F."/>
            <person name="Saw J.H."/>
            <person name="Backstrom D."/>
            <person name="Juzokaite L."/>
            <person name="Vancaester E."/>
            <person name="Seitz K.W."/>
            <person name="Anantharaman K."/>
            <person name="Starnawski P."/>
            <person name="Kjeldsen K.U."/>
            <person name="Scott M.B."/>
            <person name="Nunoura T."/>
            <person name="Banfield J.F."/>
            <person name="Schramm A."/>
            <person name="Baker B.J."/>
            <person name="Spang A."/>
            <person name="Ettema T.J.G."/>
        </authorList>
    </citation>
    <scope>NUCLEOTIDE SEQUENCE</scope>
    <source>
        <strain evidence="5">LCB_4</strain>
    </source>
</reference>
<gene>
    <name evidence="5" type="ORF">OdinLCB4_000270</name>
</gene>
<dbReference type="FunFam" id="3.40.50.300:FF:000032">
    <property type="entry name" value="Export ABC transporter ATP-binding protein"/>
    <property type="match status" value="1"/>
</dbReference>
<dbReference type="GO" id="GO:0005524">
    <property type="term" value="F:ATP binding"/>
    <property type="evidence" value="ECO:0007669"/>
    <property type="project" value="UniProtKB-KW"/>
</dbReference>
<dbReference type="KEGG" id="oyw:OdinLCB4_000270"/>
<dbReference type="SUPFAM" id="SSF52540">
    <property type="entry name" value="P-loop containing nucleoside triphosphate hydrolases"/>
    <property type="match status" value="1"/>
</dbReference>
<dbReference type="GO" id="GO:0022857">
    <property type="term" value="F:transmembrane transporter activity"/>
    <property type="evidence" value="ECO:0007669"/>
    <property type="project" value="UniProtKB-ARBA"/>
</dbReference>
<evidence type="ECO:0000313" key="6">
    <source>
        <dbReference type="Proteomes" id="UP000186851"/>
    </source>
</evidence>
<dbReference type="GO" id="GO:0005886">
    <property type="term" value="C:plasma membrane"/>
    <property type="evidence" value="ECO:0007669"/>
    <property type="project" value="TreeGrafter"/>
</dbReference>
<evidence type="ECO:0000256" key="1">
    <source>
        <dbReference type="ARBA" id="ARBA00022448"/>
    </source>
</evidence>
<organism evidence="5 6">
    <name type="scientific">Odinarchaeota yellowstonii (strain LCB_4)</name>
    <dbReference type="NCBI Taxonomy" id="1841599"/>
    <lineage>
        <taxon>Archaea</taxon>
        <taxon>Promethearchaeati</taxon>
        <taxon>Candidatus Odinarchaeota</taxon>
        <taxon>Candidatus Odinarchaeia</taxon>
        <taxon>Candidatus Odinarchaeales</taxon>
        <taxon>Candidatus Odinarchaeaceae</taxon>
        <taxon>Candidatus Odinarchaeum</taxon>
    </lineage>
</organism>
<dbReference type="CDD" id="cd03255">
    <property type="entry name" value="ABC_MJ0796_LolCDE_FtsE"/>
    <property type="match status" value="1"/>
</dbReference>
<dbReference type="InterPro" id="IPR003593">
    <property type="entry name" value="AAA+_ATPase"/>
</dbReference>
<dbReference type="GO" id="GO:0016887">
    <property type="term" value="F:ATP hydrolysis activity"/>
    <property type="evidence" value="ECO:0007669"/>
    <property type="project" value="InterPro"/>
</dbReference>
<dbReference type="InterPro" id="IPR003439">
    <property type="entry name" value="ABC_transporter-like_ATP-bd"/>
</dbReference>
<sequence length="232" mass="26056">MTQKVPIIIAENVSKEYRRGKEIVKALVKVNLEIYEGERVCFFGPSGSGKTTLLNVLSGLDQPTSGRVILDGSDTRELDERIFPKIRREKIGFIFQDFNLIPDLTVIENVSSPLWPTDMKSKKIEELAISVLREVDLVDRKDHLPKQLSGGEQQRTAIARALITRPKILFADEPTGNLDSKTGLEIMNLLKKINSNEKTTIVVVTHDENLLKFASRVFEVVDGKISLSKRGQ</sequence>
<keyword evidence="2" id="KW-0547">Nucleotide-binding</keyword>
<dbReference type="InterPro" id="IPR015854">
    <property type="entry name" value="ABC_transpr_LolD-like"/>
</dbReference>
<dbReference type="InterPro" id="IPR027417">
    <property type="entry name" value="P-loop_NTPase"/>
</dbReference>
<dbReference type="Proteomes" id="UP000186851">
    <property type="component" value="Chromosome"/>
</dbReference>
<dbReference type="GO" id="GO:0098796">
    <property type="term" value="C:membrane protein complex"/>
    <property type="evidence" value="ECO:0007669"/>
    <property type="project" value="UniProtKB-ARBA"/>
</dbReference>
<dbReference type="InterPro" id="IPR017911">
    <property type="entry name" value="MacB-like_ATP-bd"/>
</dbReference>
<dbReference type="Gene3D" id="3.40.50.300">
    <property type="entry name" value="P-loop containing nucleotide triphosphate hydrolases"/>
    <property type="match status" value="1"/>
</dbReference>
<proteinExistence type="predicted"/>
<reference evidence="5" key="2">
    <citation type="journal article" date="2022" name="Nat. Microbiol.">
        <title>A closed Candidatus Odinarchaeum chromosome exposes Asgard archaeal viruses.</title>
        <authorList>
            <person name="Tamarit D."/>
            <person name="Caceres E.F."/>
            <person name="Krupovic M."/>
            <person name="Nijland R."/>
            <person name="Eme L."/>
            <person name="Robinson N.P."/>
            <person name="Ettema T.J.G."/>
        </authorList>
    </citation>
    <scope>NUCLEOTIDE SEQUENCE</scope>
    <source>
        <strain evidence="5">LCB_4</strain>
    </source>
</reference>
<evidence type="ECO:0000256" key="2">
    <source>
        <dbReference type="ARBA" id="ARBA00022741"/>
    </source>
</evidence>
<name>A0AAF0IBI1_ODILC</name>
<evidence type="ECO:0000259" key="4">
    <source>
        <dbReference type="PROSITE" id="PS50893"/>
    </source>
</evidence>
<accession>A0AAF0IBI1</accession>
<dbReference type="AlphaFoldDB" id="A0AAF0IBI1"/>
<dbReference type="PANTHER" id="PTHR24220">
    <property type="entry name" value="IMPORT ATP-BINDING PROTEIN"/>
    <property type="match status" value="1"/>
</dbReference>
<keyword evidence="3 5" id="KW-0067">ATP-binding</keyword>
<protein>
    <submittedName>
        <fullName evidence="5">ABC transporter ATP-binding protein</fullName>
    </submittedName>
</protein>
<keyword evidence="1" id="KW-0813">Transport</keyword>
<dbReference type="PROSITE" id="PS50893">
    <property type="entry name" value="ABC_TRANSPORTER_2"/>
    <property type="match status" value="1"/>
</dbReference>
<dbReference type="EMBL" id="CP091871">
    <property type="protein sequence ID" value="WEU40405.1"/>
    <property type="molecule type" value="Genomic_DNA"/>
</dbReference>
<dbReference type="SMART" id="SM00382">
    <property type="entry name" value="AAA"/>
    <property type="match status" value="1"/>
</dbReference>
<feature type="domain" description="ABC transporter" evidence="4">
    <location>
        <begin position="8"/>
        <end position="232"/>
    </location>
</feature>